<dbReference type="EMBL" id="JAERRB010000001">
    <property type="protein sequence ID" value="MBL0739762.1"/>
    <property type="molecule type" value="Genomic_DNA"/>
</dbReference>
<evidence type="ECO:0000256" key="4">
    <source>
        <dbReference type="ARBA" id="ARBA00022691"/>
    </source>
</evidence>
<dbReference type="HAMAP" id="MF_01872">
    <property type="entry name" value="tRNA_methyltr_YfiC"/>
    <property type="match status" value="1"/>
</dbReference>
<keyword evidence="2 6" id="KW-0489">Methyltransferase</keyword>
<comment type="subcellular location">
    <subcellularLocation>
        <location evidence="6">Cytoplasm</location>
    </subcellularLocation>
</comment>
<evidence type="ECO:0000256" key="6">
    <source>
        <dbReference type="HAMAP-Rule" id="MF_01872"/>
    </source>
</evidence>
<evidence type="ECO:0000313" key="9">
    <source>
        <dbReference type="Proteomes" id="UP000613030"/>
    </source>
</evidence>
<dbReference type="PROSITE" id="PS00092">
    <property type="entry name" value="N6_MTASE"/>
    <property type="match status" value="1"/>
</dbReference>
<keyword evidence="5 6" id="KW-0819">tRNA processing</keyword>
<dbReference type="InterPro" id="IPR022882">
    <property type="entry name" value="tRNA_adenine-N6_MeTrfase"/>
</dbReference>
<comment type="function">
    <text evidence="6">Specifically methylates the adenine in position 37 of tRNA(1)(Val) (anticodon cmo5UAC).</text>
</comment>
<comment type="caution">
    <text evidence="8">The sequence shown here is derived from an EMBL/GenBank/DDBJ whole genome shotgun (WGS) entry which is preliminary data.</text>
</comment>
<dbReference type="SUPFAM" id="SSF53335">
    <property type="entry name" value="S-adenosyl-L-methionine-dependent methyltransferases"/>
    <property type="match status" value="1"/>
</dbReference>
<dbReference type="Proteomes" id="UP000613030">
    <property type="component" value="Unassembled WGS sequence"/>
</dbReference>
<keyword evidence="3 6" id="KW-0808">Transferase</keyword>
<proteinExistence type="inferred from homology"/>
<dbReference type="GO" id="GO:0008168">
    <property type="term" value="F:methyltransferase activity"/>
    <property type="evidence" value="ECO:0007669"/>
    <property type="project" value="UniProtKB-KW"/>
</dbReference>
<protein>
    <recommendedName>
        <fullName evidence="6">tRNA1(Val) (adenine(37)-N6)-methyltransferase</fullName>
        <ecNumber evidence="6">2.1.1.223</ecNumber>
    </recommendedName>
    <alternativeName>
        <fullName evidence="6">tRNA m6A37 methyltransferase</fullName>
    </alternativeName>
</protein>
<evidence type="ECO:0000256" key="3">
    <source>
        <dbReference type="ARBA" id="ARBA00022679"/>
    </source>
</evidence>
<dbReference type="InterPro" id="IPR002052">
    <property type="entry name" value="DNA_methylase_N6_adenine_CS"/>
</dbReference>
<reference evidence="8 9" key="1">
    <citation type="submission" date="2021-01" db="EMBL/GenBank/DDBJ databases">
        <title>Chryseolinea sp. Jin1 Genome sequencing and assembly.</title>
        <authorList>
            <person name="Kim I."/>
        </authorList>
    </citation>
    <scope>NUCLEOTIDE SEQUENCE [LARGE SCALE GENOMIC DNA]</scope>
    <source>
        <strain evidence="8 9">Jin1</strain>
    </source>
</reference>
<dbReference type="PRINTS" id="PR00507">
    <property type="entry name" value="N12N6MTFRASE"/>
</dbReference>
<comment type="catalytic activity">
    <reaction evidence="6">
        <text>adenosine(37) in tRNA1(Val) + S-adenosyl-L-methionine = N(6)-methyladenosine(37) in tRNA1(Val) + S-adenosyl-L-homocysteine + H(+)</text>
        <dbReference type="Rhea" id="RHEA:43160"/>
        <dbReference type="Rhea" id="RHEA-COMP:10369"/>
        <dbReference type="Rhea" id="RHEA-COMP:10370"/>
        <dbReference type="ChEBI" id="CHEBI:15378"/>
        <dbReference type="ChEBI" id="CHEBI:57856"/>
        <dbReference type="ChEBI" id="CHEBI:59789"/>
        <dbReference type="ChEBI" id="CHEBI:74411"/>
        <dbReference type="ChEBI" id="CHEBI:74449"/>
        <dbReference type="EC" id="2.1.1.223"/>
    </reaction>
</comment>
<name>A0ABS1KM58_9BACT</name>
<dbReference type="PANTHER" id="PTHR47739">
    <property type="entry name" value="TRNA1(VAL) (ADENINE(37)-N6)-METHYLTRANSFERASE"/>
    <property type="match status" value="1"/>
</dbReference>
<accession>A0ABS1KM58</accession>
<dbReference type="EC" id="2.1.1.223" evidence="6"/>
<dbReference type="InterPro" id="IPR007848">
    <property type="entry name" value="Small_mtfrase_dom"/>
</dbReference>
<dbReference type="Gene3D" id="3.40.50.150">
    <property type="entry name" value="Vaccinia Virus protein VP39"/>
    <property type="match status" value="1"/>
</dbReference>
<comment type="similarity">
    <text evidence="6">Belongs to the methyltransferase superfamily. tRNA (adenine-N(6)-)-methyltransferase family.</text>
</comment>
<feature type="domain" description="Methyltransferase small" evidence="7">
    <location>
        <begin position="51"/>
        <end position="132"/>
    </location>
</feature>
<evidence type="ECO:0000259" key="7">
    <source>
        <dbReference type="Pfam" id="PF05175"/>
    </source>
</evidence>
<dbReference type="InterPro" id="IPR029063">
    <property type="entry name" value="SAM-dependent_MTases_sf"/>
</dbReference>
<organism evidence="8 9">
    <name type="scientific">Chryseolinea lacunae</name>
    <dbReference type="NCBI Taxonomy" id="2801331"/>
    <lineage>
        <taxon>Bacteria</taxon>
        <taxon>Pseudomonadati</taxon>
        <taxon>Bacteroidota</taxon>
        <taxon>Cytophagia</taxon>
        <taxon>Cytophagales</taxon>
        <taxon>Fulvivirgaceae</taxon>
        <taxon>Chryseolinea</taxon>
    </lineage>
</organism>
<dbReference type="RefSeq" id="WP_236675815.1">
    <property type="nucleotide sequence ID" value="NZ_JAERRB010000001.1"/>
</dbReference>
<evidence type="ECO:0000256" key="2">
    <source>
        <dbReference type="ARBA" id="ARBA00022603"/>
    </source>
</evidence>
<evidence type="ECO:0000256" key="1">
    <source>
        <dbReference type="ARBA" id="ARBA00022490"/>
    </source>
</evidence>
<dbReference type="PANTHER" id="PTHR47739:SF1">
    <property type="entry name" value="TRNA1(VAL) (ADENINE(37)-N6)-METHYLTRANSFERASE"/>
    <property type="match status" value="1"/>
</dbReference>
<evidence type="ECO:0000313" key="8">
    <source>
        <dbReference type="EMBL" id="MBL0739762.1"/>
    </source>
</evidence>
<gene>
    <name evidence="8" type="ORF">JI741_00970</name>
</gene>
<dbReference type="CDD" id="cd02440">
    <property type="entry name" value="AdoMet_MTases"/>
    <property type="match status" value="1"/>
</dbReference>
<evidence type="ECO:0000256" key="5">
    <source>
        <dbReference type="ARBA" id="ARBA00022694"/>
    </source>
</evidence>
<dbReference type="InterPro" id="IPR050210">
    <property type="entry name" value="tRNA_Adenine-N(6)_MTase"/>
</dbReference>
<keyword evidence="1 6" id="KW-0963">Cytoplasm</keyword>
<keyword evidence="4 6" id="KW-0949">S-adenosyl-L-methionine</keyword>
<keyword evidence="9" id="KW-1185">Reference proteome</keyword>
<dbReference type="GO" id="GO:0032259">
    <property type="term" value="P:methylation"/>
    <property type="evidence" value="ECO:0007669"/>
    <property type="project" value="UniProtKB-KW"/>
</dbReference>
<sequence length="247" mass="28150">MKRKTHFQFKQFVVQHDRCTMKIGTDAVLLGAWGNVTPATRGMIDLPSPVRILDIGTGSGVIAIMAAQRSSDQTQIDAVEIETQDALQATENFAASPWSARLHLHTTPIQDFSPGYQYDVIVSNPPYFINSQEPPDKRRLEARHTVSLDYDTLLTVVKRLLKPEGRFSVILPYTEGLQFMTLAQKAGMFCRRQCSFRTRLEKPIERWMLEFAWANGEVETDEVLLYDEGVHWSASYVALTKDFYLKM</sequence>
<dbReference type="Pfam" id="PF05175">
    <property type="entry name" value="MTS"/>
    <property type="match status" value="1"/>
</dbReference>